<gene>
    <name evidence="1" type="ORF">EV652_112216</name>
</gene>
<proteinExistence type="predicted"/>
<dbReference type="AlphaFoldDB" id="A0A4V2RYI8"/>
<name>A0A4V2RYI8_9ACTN</name>
<comment type="caution">
    <text evidence="1">The sequence shown here is derived from an EMBL/GenBank/DDBJ whole genome shotgun (WGS) entry which is preliminary data.</text>
</comment>
<protein>
    <submittedName>
        <fullName evidence="1">Uncharacterized protein</fullName>
    </submittedName>
</protein>
<evidence type="ECO:0000313" key="2">
    <source>
        <dbReference type="Proteomes" id="UP000294508"/>
    </source>
</evidence>
<keyword evidence="2" id="KW-1185">Reference proteome</keyword>
<evidence type="ECO:0000313" key="1">
    <source>
        <dbReference type="EMBL" id="TCO20470.1"/>
    </source>
</evidence>
<organism evidence="1 2">
    <name type="scientific">Kribbella steppae</name>
    <dbReference type="NCBI Taxonomy" id="2512223"/>
    <lineage>
        <taxon>Bacteria</taxon>
        <taxon>Bacillati</taxon>
        <taxon>Actinomycetota</taxon>
        <taxon>Actinomycetes</taxon>
        <taxon>Propionibacteriales</taxon>
        <taxon>Kribbellaceae</taxon>
        <taxon>Kribbella</taxon>
    </lineage>
</organism>
<reference evidence="1 2" key="1">
    <citation type="journal article" date="2015" name="Stand. Genomic Sci.">
        <title>Genomic Encyclopedia of Bacterial and Archaeal Type Strains, Phase III: the genomes of soil and plant-associated and newly described type strains.</title>
        <authorList>
            <person name="Whitman W.B."/>
            <person name="Woyke T."/>
            <person name="Klenk H.P."/>
            <person name="Zhou Y."/>
            <person name="Lilburn T.G."/>
            <person name="Beck B.J."/>
            <person name="De Vos P."/>
            <person name="Vandamme P."/>
            <person name="Eisen J.A."/>
            <person name="Garrity G."/>
            <person name="Hugenholtz P."/>
            <person name="Kyrpides N.C."/>
        </authorList>
    </citation>
    <scope>NUCLEOTIDE SEQUENCE [LARGE SCALE GENOMIC DNA]</scope>
    <source>
        <strain evidence="1 2">VKM Ac-2572</strain>
    </source>
</reference>
<sequence>MTCETTQRLLALLRILEHAPAPFGALGDDAVLDAWFGPQSPLNAPVAQHQEAAAVTS</sequence>
<accession>A0A4V2RYI8</accession>
<dbReference type="RefSeq" id="WP_158441322.1">
    <property type="nucleotide sequence ID" value="NZ_SLWN01000012.1"/>
</dbReference>
<dbReference type="Proteomes" id="UP000294508">
    <property type="component" value="Unassembled WGS sequence"/>
</dbReference>
<dbReference type="EMBL" id="SLWN01000012">
    <property type="protein sequence ID" value="TCO20470.1"/>
    <property type="molecule type" value="Genomic_DNA"/>
</dbReference>
<dbReference type="OrthoDB" id="9951535at2"/>